<dbReference type="InterPro" id="IPR011042">
    <property type="entry name" value="6-blade_b-propeller_TolB-like"/>
</dbReference>
<dbReference type="Gene3D" id="2.120.10.30">
    <property type="entry name" value="TolB, C-terminal domain"/>
    <property type="match status" value="1"/>
</dbReference>
<dbReference type="PANTHER" id="PTHR33546">
    <property type="entry name" value="LARGE, MULTIFUNCTIONAL SECRETED PROTEIN-RELATED"/>
    <property type="match status" value="1"/>
</dbReference>
<feature type="domain" description="DUF7133" evidence="1">
    <location>
        <begin position="50"/>
        <end position="384"/>
    </location>
</feature>
<dbReference type="PANTHER" id="PTHR33546:SF1">
    <property type="entry name" value="LARGE, MULTIFUNCTIONAL SECRETED PROTEIN"/>
    <property type="match status" value="1"/>
</dbReference>
<evidence type="ECO:0000313" key="3">
    <source>
        <dbReference type="Proteomes" id="UP000027821"/>
    </source>
</evidence>
<sequence length="397" mass="44118">MMKSKIFLAALSLSVTISSCNSRETDQGATVKAVESENRTDISQATAEVQLDKIKLPENFQIEVWAADVPNARSLAMSDNGIIFVGNRQGDKVFALLDSNGDGKADFRYTLAEGLFMPNGVAYKNGDLYVAEVNRILRFRDIENHLDQPSYEVIYDQYPSKEHHGWKFIAFGPDGKLYVPVGAPCNICESEEDIFASITRIDVDAENIQPEIFAHGVRNTVGFDWHPGSKELWFTDNNRDMMGDDIPDCELNHAPQKGMHFGYPYWHAGDVEDPDFGPKGKGQGAYEAPKVKLGAHVAPLGMRFYTGDMFPAAYSNTIFIAKHGSWNRSLKVGYNITTVSLEGNADANSHEVFAEGWLDEASQEVWGRPVDVMVLPDGSMLVSDDMANCIYRISYTD</sequence>
<keyword evidence="3" id="KW-1185">Reference proteome</keyword>
<evidence type="ECO:0000313" key="2">
    <source>
        <dbReference type="EMBL" id="KEO73889.1"/>
    </source>
</evidence>
<dbReference type="Proteomes" id="UP000027821">
    <property type="component" value="Unassembled WGS sequence"/>
</dbReference>
<dbReference type="InterPro" id="IPR011041">
    <property type="entry name" value="Quinoprot_gluc/sorb_DH_b-prop"/>
</dbReference>
<proteinExistence type="predicted"/>
<name>A0A074KY55_9BACT</name>
<dbReference type="OrthoDB" id="9811395at2"/>
<dbReference type="Pfam" id="PF23500">
    <property type="entry name" value="DUF7133"/>
    <property type="match status" value="1"/>
</dbReference>
<dbReference type="EMBL" id="JMIH01000018">
    <property type="protein sequence ID" value="KEO73889.1"/>
    <property type="molecule type" value="Genomic_DNA"/>
</dbReference>
<comment type="caution">
    <text evidence="2">The sequence shown here is derived from an EMBL/GenBank/DDBJ whole genome shotgun (WGS) entry which is preliminary data.</text>
</comment>
<dbReference type="PROSITE" id="PS51257">
    <property type="entry name" value="PROKAR_LIPOPROTEIN"/>
    <property type="match status" value="1"/>
</dbReference>
<reference evidence="2 3" key="1">
    <citation type="submission" date="2014-04" db="EMBL/GenBank/DDBJ databases">
        <title>Characterization and application of a salt tolerant electro-active bacterium.</title>
        <authorList>
            <person name="Yang L."/>
            <person name="Wei S."/>
            <person name="Tay Q.X.M."/>
        </authorList>
    </citation>
    <scope>NUCLEOTIDE SEQUENCE [LARGE SCALE GENOMIC DNA]</scope>
    <source>
        <strain evidence="2 3">LY1</strain>
    </source>
</reference>
<dbReference type="InterPro" id="IPR055557">
    <property type="entry name" value="DUF7133"/>
</dbReference>
<dbReference type="STRING" id="1048983.EL17_10335"/>
<dbReference type="AlphaFoldDB" id="A0A074KY55"/>
<organism evidence="2 3">
    <name type="scientific">Anditalea andensis</name>
    <dbReference type="NCBI Taxonomy" id="1048983"/>
    <lineage>
        <taxon>Bacteria</taxon>
        <taxon>Pseudomonadati</taxon>
        <taxon>Bacteroidota</taxon>
        <taxon>Cytophagia</taxon>
        <taxon>Cytophagales</taxon>
        <taxon>Cytophagaceae</taxon>
        <taxon>Anditalea</taxon>
    </lineage>
</organism>
<dbReference type="SUPFAM" id="SSF50952">
    <property type="entry name" value="Soluble quinoprotein glucose dehydrogenase"/>
    <property type="match status" value="1"/>
</dbReference>
<evidence type="ECO:0000259" key="1">
    <source>
        <dbReference type="Pfam" id="PF23500"/>
    </source>
</evidence>
<dbReference type="eggNOG" id="COG2133">
    <property type="taxonomic scope" value="Bacteria"/>
</dbReference>
<gene>
    <name evidence="2" type="ORF">EL17_10335</name>
</gene>
<dbReference type="RefSeq" id="WP_035073956.1">
    <property type="nucleotide sequence ID" value="NZ_JMIH01000018.1"/>
</dbReference>
<accession>A0A074KY55</accession>
<protein>
    <submittedName>
        <fullName evidence="2">Sorbosone dehydrogenase</fullName>
    </submittedName>
</protein>